<protein>
    <submittedName>
        <fullName evidence="1">Uncharacterized protein</fullName>
    </submittedName>
</protein>
<reference evidence="1 2" key="1">
    <citation type="journal article" date="2018" name="Mol. Biol. Evol.">
        <title>Broad Genomic Sampling Reveals a Smut Pathogenic Ancestry of the Fungal Clade Ustilaginomycotina.</title>
        <authorList>
            <person name="Kijpornyongpan T."/>
            <person name="Mondo S.J."/>
            <person name="Barry K."/>
            <person name="Sandor L."/>
            <person name="Lee J."/>
            <person name="Lipzen A."/>
            <person name="Pangilinan J."/>
            <person name="LaButti K."/>
            <person name="Hainaut M."/>
            <person name="Henrissat B."/>
            <person name="Grigoriev I.V."/>
            <person name="Spatafora J.W."/>
            <person name="Aime M.C."/>
        </authorList>
    </citation>
    <scope>NUCLEOTIDE SEQUENCE [LARGE SCALE GENOMIC DNA]</scope>
    <source>
        <strain evidence="1 2">SA 807</strain>
    </source>
</reference>
<name>A0ACD0NUK4_9BASI</name>
<accession>A0ACD0NUK4</accession>
<gene>
    <name evidence="1" type="ORF">IE53DRAFT_138565</name>
</gene>
<evidence type="ECO:0000313" key="2">
    <source>
        <dbReference type="Proteomes" id="UP000245626"/>
    </source>
</evidence>
<evidence type="ECO:0000313" key="1">
    <source>
        <dbReference type="EMBL" id="PWN49533.1"/>
    </source>
</evidence>
<dbReference type="EMBL" id="KZ820036">
    <property type="protein sequence ID" value="PWN49533.1"/>
    <property type="molecule type" value="Genomic_DNA"/>
</dbReference>
<keyword evidence="2" id="KW-1185">Reference proteome</keyword>
<sequence>MAFSGSRGCYNCGEPVRRWDQSYATGWQKRTSCTSGWKLAAHLQQSMRHTTRYHALPRVVGPSFGSESFVLVAVIIFVQANTLQALCGAFFSRVKRARSKWQNGWARKTLSCRDSQRLCREIVASRPNQPTPPPTPNPLPHPPSPPSTQT</sequence>
<proteinExistence type="predicted"/>
<dbReference type="Proteomes" id="UP000245626">
    <property type="component" value="Unassembled WGS sequence"/>
</dbReference>
<organism evidence="1 2">
    <name type="scientific">Violaceomyces palustris</name>
    <dbReference type="NCBI Taxonomy" id="1673888"/>
    <lineage>
        <taxon>Eukaryota</taxon>
        <taxon>Fungi</taxon>
        <taxon>Dikarya</taxon>
        <taxon>Basidiomycota</taxon>
        <taxon>Ustilaginomycotina</taxon>
        <taxon>Ustilaginomycetes</taxon>
        <taxon>Violaceomycetales</taxon>
        <taxon>Violaceomycetaceae</taxon>
        <taxon>Violaceomyces</taxon>
    </lineage>
</organism>